<sequence length="545" mass="62781">MPLDINHNEHFFALDVQDKLIHISEVTSGRGGYYCQGCRREMLAKKGNIKIHHFAHDPKETAIKGKCTYSDETFRHKVAKEILQMLKSIKVPPLRKFPPSGVDGLPNLIRESWVVEADTVAIEMPFFENEAGEIKWGKNITSDPDGGRHLVIQPDVTFFDKTGNPILLIELVATHKVDHPKFYKVRNLGLDMVEVSLPTGPTVEIEEAFKKSSRTKWIFNYEQANTEYQFVPIGPGQSLPPGDEFERQLVGAGRTYGCKKFELKEAIRRIRKYLESEHYREATSTLASKIRRVEKNTTAARKQWAGVQERIEREVEIEFVAERERLDQREAANIELYTEFRRDQRDVERKYEAEKARIERDKEEYRSPRFTELQALRDRYSELGGRGETLQDRISALADQEREVEIAVESEKAALDEEERRIDQETADVVAEIERAIFRAEALPGEHHGDEIRIRAEIEANEIRIRAEIEKLEIELRAEFERLGEISADAIKARDFGRTPRVNSAIKGLIDAGELLDAIPVASRYERQLREAKEALDTGAYKTWH</sequence>
<evidence type="ECO:0000256" key="1">
    <source>
        <dbReference type="SAM" id="Coils"/>
    </source>
</evidence>
<dbReference type="Proteomes" id="UP001264980">
    <property type="component" value="Unassembled WGS sequence"/>
</dbReference>
<dbReference type="RefSeq" id="WP_310226761.1">
    <property type="nucleotide sequence ID" value="NZ_JAVDTI010000011.1"/>
</dbReference>
<keyword evidence="4" id="KW-1185">Reference proteome</keyword>
<organism evidence="3 4">
    <name type="scientific">Dyadobacter fermentans</name>
    <dbReference type="NCBI Taxonomy" id="94254"/>
    <lineage>
        <taxon>Bacteria</taxon>
        <taxon>Pseudomonadati</taxon>
        <taxon>Bacteroidota</taxon>
        <taxon>Cytophagia</taxon>
        <taxon>Cytophagales</taxon>
        <taxon>Spirosomataceae</taxon>
        <taxon>Dyadobacter</taxon>
    </lineage>
</organism>
<gene>
    <name evidence="3" type="ORF">J2W84_006741</name>
</gene>
<reference evidence="3 4" key="1">
    <citation type="submission" date="2023-07" db="EMBL/GenBank/DDBJ databases">
        <title>Sorghum-associated microbial communities from plants grown in Nebraska, USA.</title>
        <authorList>
            <person name="Schachtman D."/>
        </authorList>
    </citation>
    <scope>NUCLEOTIDE SEQUENCE [LARGE SCALE GENOMIC DNA]</scope>
    <source>
        <strain evidence="3 4">BE57</strain>
    </source>
</reference>
<dbReference type="EMBL" id="JAVDTI010000011">
    <property type="protein sequence ID" value="MDR6809665.1"/>
    <property type="molecule type" value="Genomic_DNA"/>
</dbReference>
<proteinExistence type="predicted"/>
<protein>
    <submittedName>
        <fullName evidence="3">Nucleic acid-binding Zn-ribbon protein</fullName>
    </submittedName>
</protein>
<feature type="coiled-coil region" evidence="1">
    <location>
        <begin position="401"/>
        <end position="475"/>
    </location>
</feature>
<evidence type="ECO:0000313" key="3">
    <source>
        <dbReference type="EMBL" id="MDR6809665.1"/>
    </source>
</evidence>
<dbReference type="Pfam" id="PF25164">
    <property type="entry name" value="CoiA_N"/>
    <property type="match status" value="1"/>
</dbReference>
<keyword evidence="1" id="KW-0175">Coiled coil</keyword>
<evidence type="ECO:0000259" key="2">
    <source>
        <dbReference type="Pfam" id="PF25164"/>
    </source>
</evidence>
<comment type="caution">
    <text evidence="3">The sequence shown here is derived from an EMBL/GenBank/DDBJ whole genome shotgun (WGS) entry which is preliminary data.</text>
</comment>
<accession>A0ABU1RAQ4</accession>
<feature type="domain" description="Competence protein CoiA-like N-terminal" evidence="2">
    <location>
        <begin position="30"/>
        <end position="60"/>
    </location>
</feature>
<evidence type="ECO:0000313" key="4">
    <source>
        <dbReference type="Proteomes" id="UP001264980"/>
    </source>
</evidence>
<dbReference type="InterPro" id="IPR057253">
    <property type="entry name" value="CoiA-like_N"/>
</dbReference>
<name>A0ABU1RAQ4_9BACT</name>